<feature type="signal peptide" evidence="2">
    <location>
        <begin position="1"/>
        <end position="24"/>
    </location>
</feature>
<proteinExistence type="predicted"/>
<dbReference type="InterPro" id="IPR036365">
    <property type="entry name" value="PGBD-like_sf"/>
</dbReference>
<feature type="region of interest" description="Disordered" evidence="1">
    <location>
        <begin position="441"/>
        <end position="463"/>
    </location>
</feature>
<evidence type="ECO:0000256" key="1">
    <source>
        <dbReference type="SAM" id="MobiDB-lite"/>
    </source>
</evidence>
<dbReference type="Proteomes" id="UP001555786">
    <property type="component" value="Unassembled WGS sequence"/>
</dbReference>
<keyword evidence="4" id="KW-1185">Reference proteome</keyword>
<feature type="compositionally biased region" description="Pro residues" evidence="1">
    <location>
        <begin position="273"/>
        <end position="290"/>
    </location>
</feature>
<name>A0ABV3PJT9_9HYPH</name>
<dbReference type="RefSeq" id="WP_367623807.1">
    <property type="nucleotide sequence ID" value="NZ_JBFNQD010000002.1"/>
</dbReference>
<evidence type="ECO:0000313" key="3">
    <source>
        <dbReference type="EMBL" id="MEW9305913.1"/>
    </source>
</evidence>
<dbReference type="SUPFAM" id="SSF50494">
    <property type="entry name" value="Trypsin-like serine proteases"/>
    <property type="match status" value="1"/>
</dbReference>
<dbReference type="InterPro" id="IPR009003">
    <property type="entry name" value="Peptidase_S1_PA"/>
</dbReference>
<reference evidence="3 4" key="1">
    <citation type="submission" date="2024-07" db="EMBL/GenBank/DDBJ databases">
        <title>Description of Labrys sedimenti sp. nov., isolated from a diclofenac-degrading enrichment culture.</title>
        <authorList>
            <person name="Tancsics A."/>
            <person name="Csepanyi A."/>
        </authorList>
    </citation>
    <scope>NUCLEOTIDE SEQUENCE [LARGE SCALE GENOMIC DNA]</scope>
    <source>
        <strain evidence="3 4">LMG 23578</strain>
    </source>
</reference>
<protein>
    <recommendedName>
        <fullName evidence="5">Peptidoglycan-binding protein</fullName>
    </recommendedName>
</protein>
<accession>A0ABV3PJT9</accession>
<sequence length="463" mass="47473">MLRRAMIGAWVLAASAVPIGSASAQTKPTPAAPAPAAPLDAAFEAAKAAAAAMGAEDFASIQQDLIWTGDLNSLPSGEMGKRSYEAIRAFQKRIKAKETGIFTPPQRITLAQHAAKFTARYGFTTITERGITLGYPAKLTTERTEGKNGPHFATPKNDTKGNDVTLDILAIPAEKESFEALFTRLKTERPGRKVTYSLLRPDFLVVAGSNDGKSFYLRFVKTDTDSRGFALGWDPALSPGFDRVSIAMASSMKLADGGKPAAVAPPIFKPADKPAPPPEPPKPTGPPVPLPSGASTATKTGPGTLVSPNGDILTYAGLVAGCETVTLQGGAPAKVVAGDLGNDVALVRANLAPGPAPLAWRQPALAQGDAVALLSGSAPVATTITALVGSNDDSRRVSLATGAPGALIDKDGALAGLAAANGDPTALKGLFVTAFLRASGVTPPERGGDPSKATVTLTCTPKP</sequence>
<dbReference type="Gene3D" id="2.40.10.120">
    <property type="match status" value="1"/>
</dbReference>
<dbReference type="SUPFAM" id="SSF47090">
    <property type="entry name" value="PGBD-like"/>
    <property type="match status" value="1"/>
</dbReference>
<evidence type="ECO:0000313" key="4">
    <source>
        <dbReference type="Proteomes" id="UP001555786"/>
    </source>
</evidence>
<gene>
    <name evidence="3" type="ORF">ABXS05_10225</name>
</gene>
<keyword evidence="2" id="KW-0732">Signal</keyword>
<organism evidence="3 4">
    <name type="scientific">Labrys neptuniae</name>
    <dbReference type="NCBI Taxonomy" id="376174"/>
    <lineage>
        <taxon>Bacteria</taxon>
        <taxon>Pseudomonadati</taxon>
        <taxon>Pseudomonadota</taxon>
        <taxon>Alphaproteobacteria</taxon>
        <taxon>Hyphomicrobiales</taxon>
        <taxon>Xanthobacteraceae</taxon>
        <taxon>Labrys</taxon>
    </lineage>
</organism>
<evidence type="ECO:0000256" key="2">
    <source>
        <dbReference type="SAM" id="SignalP"/>
    </source>
</evidence>
<feature type="region of interest" description="Disordered" evidence="1">
    <location>
        <begin position="263"/>
        <end position="305"/>
    </location>
</feature>
<feature type="compositionally biased region" description="Polar residues" evidence="1">
    <location>
        <begin position="453"/>
        <end position="463"/>
    </location>
</feature>
<feature type="chain" id="PRO_5045375412" description="Peptidoglycan-binding protein" evidence="2">
    <location>
        <begin position="25"/>
        <end position="463"/>
    </location>
</feature>
<comment type="caution">
    <text evidence="3">The sequence shown here is derived from an EMBL/GenBank/DDBJ whole genome shotgun (WGS) entry which is preliminary data.</text>
</comment>
<evidence type="ECO:0008006" key="5">
    <source>
        <dbReference type="Google" id="ProtNLM"/>
    </source>
</evidence>
<dbReference type="EMBL" id="JBFNQD010000002">
    <property type="protein sequence ID" value="MEW9305913.1"/>
    <property type="molecule type" value="Genomic_DNA"/>
</dbReference>